<dbReference type="SUPFAM" id="SSF56300">
    <property type="entry name" value="Metallo-dependent phosphatases"/>
    <property type="match status" value="1"/>
</dbReference>
<accession>A0A4Z0RJ06</accession>
<dbReference type="CDD" id="cd00840">
    <property type="entry name" value="MPP_Mre11_N"/>
    <property type="match status" value="1"/>
</dbReference>
<dbReference type="PIRSF" id="PIRSF033091">
    <property type="entry name" value="Pesterase_YhaO"/>
    <property type="match status" value="1"/>
</dbReference>
<dbReference type="InterPro" id="IPR004843">
    <property type="entry name" value="Calcineurin-like_PHP"/>
</dbReference>
<evidence type="ECO:0000313" key="4">
    <source>
        <dbReference type="EMBL" id="MBJ7638697.1"/>
    </source>
</evidence>
<reference evidence="4 5" key="2">
    <citation type="journal article" date="2021" name="Int. J. Food Microbiol.">
        <title>Safety demonstration of a microbial species for use in the food chain: Weissella confusa.</title>
        <authorList>
            <person name="Bourdichon F."/>
            <person name="Patrone V."/>
            <person name="Fontana A."/>
            <person name="Milani G."/>
            <person name="Morelli L."/>
        </authorList>
    </citation>
    <scope>NUCLEOTIDE SEQUENCE [LARGE SCALE GENOMIC DNA]</scope>
    <source>
        <strain evidence="3">CCUG 30943</strain>
        <strain evidence="4 5">CCUG 43002</strain>
    </source>
</reference>
<gene>
    <name evidence="4" type="ORF">HAU20_04755</name>
    <name evidence="3" type="ORF">HAU43_07455</name>
</gene>
<dbReference type="Proteomes" id="UP000728106">
    <property type="component" value="Unassembled WGS sequence"/>
</dbReference>
<dbReference type="PANTHER" id="PTHR30337">
    <property type="entry name" value="COMPONENT OF ATP-DEPENDENT DSDNA EXONUCLEASE"/>
    <property type="match status" value="1"/>
</dbReference>
<evidence type="ECO:0000313" key="3">
    <source>
        <dbReference type="EMBL" id="MBJ7632920.1"/>
    </source>
</evidence>
<evidence type="ECO:0000313" key="5">
    <source>
        <dbReference type="Proteomes" id="UP000728106"/>
    </source>
</evidence>
<organism evidence="4 5">
    <name type="scientific">Weissella confusa</name>
    <name type="common">Lactobacillus confusus</name>
    <dbReference type="NCBI Taxonomy" id="1583"/>
    <lineage>
        <taxon>Bacteria</taxon>
        <taxon>Bacillati</taxon>
        <taxon>Bacillota</taxon>
        <taxon>Bacilli</taxon>
        <taxon>Lactobacillales</taxon>
        <taxon>Lactobacillaceae</taxon>
        <taxon>Weissella</taxon>
    </lineage>
</organism>
<dbReference type="RefSeq" id="WP_135411335.1">
    <property type="nucleotide sequence ID" value="NZ_JAAOCP010000005.1"/>
</dbReference>
<dbReference type="AlphaFoldDB" id="A0A4Z0RJ06"/>
<dbReference type="Pfam" id="PF00149">
    <property type="entry name" value="Metallophos"/>
    <property type="match status" value="1"/>
</dbReference>
<dbReference type="Gene3D" id="3.60.21.10">
    <property type="match status" value="1"/>
</dbReference>
<keyword evidence="5" id="KW-1185">Reference proteome</keyword>
<keyword evidence="4" id="KW-0540">Nuclease</keyword>
<dbReference type="GO" id="GO:0004527">
    <property type="term" value="F:exonuclease activity"/>
    <property type="evidence" value="ECO:0007669"/>
    <property type="project" value="UniProtKB-KW"/>
</dbReference>
<dbReference type="InterPro" id="IPR050535">
    <property type="entry name" value="DNA_Repair-Maintenance_Comp"/>
</dbReference>
<sequence length="397" mass="43433">MKFIHAADLHLGNPFVGLANVPAWLQNNLQTASETALARLVDDAIAESVDFVLLAGDLFDTTTPDTRAQLTLVTALQRLDEANIPVVMGFGNHDFVQDWQALPVWPANVTVLPADITTTQLTTTGGEKIAITGFSYTTRHITEDMAVKFPNKLPGVAFHIGMYHGSVGQDGAGDYAPFSLGDLQAHHYDYWALGHIHVRQTLQAEPFVGYSGSLQGLNRNESGTKGYYLVENQGSRLVPEFTPVAPIVWATHDITLTGDLNTAVTQIRRELGTPEEFELVSLTVKTDEPQLLSMIENGQLVAALTRASQSNDAFYVFDVRLDSTPLKATLPAVDQHYWDETADAVFDFETLQRLGLKQVTDASILTSFLSADMMAELKEAVETKLRVAEQGGQTDVD</sequence>
<keyword evidence="1" id="KW-0378">Hydrolase</keyword>
<dbReference type="PANTHER" id="PTHR30337:SF7">
    <property type="entry name" value="PHOSPHOESTERASE"/>
    <property type="match status" value="1"/>
</dbReference>
<keyword evidence="4" id="KW-0269">Exonuclease</keyword>
<comment type="caution">
    <text evidence="4">The sequence shown here is derived from an EMBL/GenBank/DDBJ whole genome shotgun (WGS) entry which is preliminary data.</text>
</comment>
<feature type="domain" description="Calcineurin-like phosphoesterase" evidence="2">
    <location>
        <begin position="1"/>
        <end position="198"/>
    </location>
</feature>
<name>A0A4Z0RJ06_WEICO</name>
<evidence type="ECO:0000256" key="1">
    <source>
        <dbReference type="ARBA" id="ARBA00022801"/>
    </source>
</evidence>
<dbReference type="InterPro" id="IPR029052">
    <property type="entry name" value="Metallo-depent_PP-like"/>
</dbReference>
<proteinExistence type="predicted"/>
<dbReference type="EMBL" id="JAAOCX010000008">
    <property type="protein sequence ID" value="MBJ7632920.1"/>
    <property type="molecule type" value="Genomic_DNA"/>
</dbReference>
<dbReference type="Proteomes" id="UP000808038">
    <property type="component" value="Unassembled WGS sequence"/>
</dbReference>
<protein>
    <submittedName>
        <fullName evidence="4">DNA repair exonuclease</fullName>
    </submittedName>
</protein>
<dbReference type="InterPro" id="IPR014576">
    <property type="entry name" value="Pesterase_YhaO"/>
</dbReference>
<dbReference type="EMBL" id="JAAOCP010000005">
    <property type="protein sequence ID" value="MBJ7638697.1"/>
    <property type="molecule type" value="Genomic_DNA"/>
</dbReference>
<reference evidence="4" key="1">
    <citation type="submission" date="2020-02" db="EMBL/GenBank/DDBJ databases">
        <authorList>
            <person name="Fontana A."/>
            <person name="Patrone V."/>
            <person name="Morelli L."/>
        </authorList>
    </citation>
    <scope>NUCLEOTIDE SEQUENCE</scope>
    <source>
        <strain evidence="3">CCUG 30943</strain>
        <strain evidence="4">CCUG 43002</strain>
    </source>
</reference>
<dbReference type="InterPro" id="IPR041796">
    <property type="entry name" value="Mre11_N"/>
</dbReference>
<evidence type="ECO:0000259" key="2">
    <source>
        <dbReference type="Pfam" id="PF00149"/>
    </source>
</evidence>